<dbReference type="SUPFAM" id="SSF55486">
    <property type="entry name" value="Metalloproteases ('zincins'), catalytic domain"/>
    <property type="match status" value="1"/>
</dbReference>
<organism evidence="3 4">
    <name type="scientific">Rhizosphaericola mali</name>
    <dbReference type="NCBI Taxonomy" id="2545455"/>
    <lineage>
        <taxon>Bacteria</taxon>
        <taxon>Pseudomonadati</taxon>
        <taxon>Bacteroidota</taxon>
        <taxon>Chitinophagia</taxon>
        <taxon>Chitinophagales</taxon>
        <taxon>Chitinophagaceae</taxon>
        <taxon>Rhizosphaericola</taxon>
    </lineage>
</organism>
<dbReference type="AlphaFoldDB" id="A0A5P2G8C7"/>
<protein>
    <submittedName>
        <fullName evidence="3">M1 family metallopeptidase</fullName>
    </submittedName>
</protein>
<dbReference type="RefSeq" id="WP_131330966.1">
    <property type="nucleotide sequence ID" value="NZ_CP044016.1"/>
</dbReference>
<accession>A0A5P2G8C7</accession>
<evidence type="ECO:0000256" key="1">
    <source>
        <dbReference type="SAM" id="SignalP"/>
    </source>
</evidence>
<evidence type="ECO:0000259" key="2">
    <source>
        <dbReference type="Pfam" id="PF01433"/>
    </source>
</evidence>
<feature type="domain" description="Peptidase M1 membrane alanine aminopeptidase" evidence="2">
    <location>
        <begin position="400"/>
        <end position="546"/>
    </location>
</feature>
<dbReference type="EMBL" id="CP044016">
    <property type="protein sequence ID" value="QES90010.1"/>
    <property type="molecule type" value="Genomic_DNA"/>
</dbReference>
<sequence>MKKSAVLLAGLFVSSAISGFAQDSKYDQHEAFDPTFYTTNGNEFRSAIGAPGPKYWQNKVNYDINVKLDTTKKHIDGSVNIDYTNNSPDDLAYVWLQLDQNIKKKESRAQATSPVTGGRFANTEFTNGDEIKSVTIKLGGKSYKADYIITDTRMQIILPSSLKGNGGKLELAIEYGFTVPFDGTDRMGMMPTKNGLIYEVAQWYPRMCTYDDVLGWNTLPYLGAGEFYLEYGNIKYTITAPSDLIIVGSGKLLNPTEVLTAQQQKQLAKAANSDVTVMIHSLEDVQKGADKMNKNSLTWKFECDETRDVAFAASKAFIWDAARINLPSGKKILAQSVYPEEANTDNGYKRSTEFTKKSIELSSRWYEFTYPSATNVGGIVNGMEYPGIVFCGSKAEGGRLWGVINHEFGHNWFPMIVGSNERKYAWMDEGFNTFINGVDTKDFNKGEFYKPQDVQRMAKMVFSQNAEKLFSYPDQIQPFQLGNTAYYKPALGLNLLREKIIGEQRFDYAFKQYVKTWAFKHPTPYDFFHTIENAAGEDLSWFWKGWFYNNWKLDQAVKNISYVDNDVAKGALITIENLEKLPMPVEIAITDANDKTETIQLPVEIWQRGSTWKFLYPSTTTLKKVEIDPKHEFPDVNPANNVWNATN</sequence>
<dbReference type="KEGG" id="arac:E0W69_015535"/>
<keyword evidence="4" id="KW-1185">Reference proteome</keyword>
<dbReference type="InterPro" id="IPR027268">
    <property type="entry name" value="Peptidase_M4/M1_CTD_sf"/>
</dbReference>
<evidence type="ECO:0000313" key="3">
    <source>
        <dbReference type="EMBL" id="QES90010.1"/>
    </source>
</evidence>
<evidence type="ECO:0000313" key="4">
    <source>
        <dbReference type="Proteomes" id="UP000292424"/>
    </source>
</evidence>
<reference evidence="3 4" key="1">
    <citation type="submission" date="2019-09" db="EMBL/GenBank/DDBJ databases">
        <title>Complete genome sequence of Arachidicoccus sp. B3-10 isolated from apple orchard soil.</title>
        <authorList>
            <person name="Kim H.S."/>
            <person name="Han K.-I."/>
            <person name="Suh M.K."/>
            <person name="Lee K.C."/>
            <person name="Eom M.K."/>
            <person name="Kim J.-S."/>
            <person name="Kang S.W."/>
            <person name="Sin Y."/>
            <person name="Lee J.-S."/>
        </authorList>
    </citation>
    <scope>NUCLEOTIDE SEQUENCE [LARGE SCALE GENOMIC DNA]</scope>
    <source>
        <strain evidence="3 4">B3-10</strain>
    </source>
</reference>
<dbReference type="Gene3D" id="1.10.390.10">
    <property type="entry name" value="Neutral Protease Domain 2"/>
    <property type="match status" value="1"/>
</dbReference>
<dbReference type="OrthoDB" id="9814383at2"/>
<name>A0A5P2G8C7_9BACT</name>
<gene>
    <name evidence="3" type="ORF">E0W69_015535</name>
</gene>
<proteinExistence type="predicted"/>
<feature type="signal peptide" evidence="1">
    <location>
        <begin position="1"/>
        <end position="21"/>
    </location>
</feature>
<keyword evidence="1" id="KW-0732">Signal</keyword>
<dbReference type="GO" id="GO:0008270">
    <property type="term" value="F:zinc ion binding"/>
    <property type="evidence" value="ECO:0007669"/>
    <property type="project" value="InterPro"/>
</dbReference>
<dbReference type="Pfam" id="PF01433">
    <property type="entry name" value="Peptidase_M1"/>
    <property type="match status" value="1"/>
</dbReference>
<dbReference type="CDD" id="cd09604">
    <property type="entry name" value="M1_APN_like"/>
    <property type="match status" value="1"/>
</dbReference>
<dbReference type="InterPro" id="IPR014782">
    <property type="entry name" value="Peptidase_M1_dom"/>
</dbReference>
<dbReference type="GO" id="GO:0008237">
    <property type="term" value="F:metallopeptidase activity"/>
    <property type="evidence" value="ECO:0007669"/>
    <property type="project" value="InterPro"/>
</dbReference>
<dbReference type="Proteomes" id="UP000292424">
    <property type="component" value="Chromosome"/>
</dbReference>
<feature type="chain" id="PRO_5024392184" evidence="1">
    <location>
        <begin position="22"/>
        <end position="647"/>
    </location>
</feature>